<evidence type="ECO:0000256" key="6">
    <source>
        <dbReference type="ARBA" id="ARBA00022837"/>
    </source>
</evidence>
<evidence type="ECO:0000256" key="10">
    <source>
        <dbReference type="RuleBase" id="RU366008"/>
    </source>
</evidence>
<organism evidence="13 14">
    <name type="scientific">Neonectria punicea</name>
    <dbReference type="NCBI Taxonomy" id="979145"/>
    <lineage>
        <taxon>Eukaryota</taxon>
        <taxon>Fungi</taxon>
        <taxon>Dikarya</taxon>
        <taxon>Ascomycota</taxon>
        <taxon>Pezizomycotina</taxon>
        <taxon>Sordariomycetes</taxon>
        <taxon>Hypocreomycetidae</taxon>
        <taxon>Hypocreales</taxon>
        <taxon>Nectriaceae</taxon>
        <taxon>Neonectria</taxon>
    </lineage>
</organism>
<gene>
    <name evidence="13" type="ORF">QQX98_008122</name>
</gene>
<protein>
    <recommendedName>
        <fullName evidence="3 10">Fumarylacetoacetase</fullName>
        <ecNumber evidence="3 10">3.7.1.2</ecNumber>
    </recommendedName>
    <alternativeName>
        <fullName evidence="10">Fumarylacetoacetate hydrolase</fullName>
    </alternativeName>
</protein>
<comment type="cofactor">
    <cofactor evidence="10">
        <name>Mg(2+)</name>
        <dbReference type="ChEBI" id="CHEBI:18420"/>
    </cofactor>
    <cofactor evidence="10">
        <name>Ca(2+)</name>
        <dbReference type="ChEBI" id="CHEBI:29108"/>
    </cofactor>
</comment>
<keyword evidence="4 10" id="KW-0479">Metal-binding</keyword>
<dbReference type="PANTHER" id="PTHR43069">
    <property type="entry name" value="FUMARYLACETOACETASE"/>
    <property type="match status" value="1"/>
</dbReference>
<keyword evidence="6 10" id="KW-0106">Calcium</keyword>
<comment type="similarity">
    <text evidence="2 10">Belongs to the FAH family.</text>
</comment>
<evidence type="ECO:0000256" key="5">
    <source>
        <dbReference type="ARBA" id="ARBA00022801"/>
    </source>
</evidence>
<accession>A0ABR1GW65</accession>
<dbReference type="PANTHER" id="PTHR43069:SF5">
    <property type="entry name" value="FUMARYLACETOACETASE"/>
    <property type="match status" value="1"/>
</dbReference>
<feature type="domain" description="Fumarylacetoacetase N-terminal" evidence="12">
    <location>
        <begin position="10"/>
        <end position="100"/>
    </location>
</feature>
<evidence type="ECO:0000313" key="14">
    <source>
        <dbReference type="Proteomes" id="UP001498476"/>
    </source>
</evidence>
<dbReference type="InterPro" id="IPR036462">
    <property type="entry name" value="Fumarylacetoacetase_N_sf"/>
</dbReference>
<dbReference type="InterPro" id="IPR005959">
    <property type="entry name" value="Fumarylacetoacetase"/>
</dbReference>
<dbReference type="InterPro" id="IPR011234">
    <property type="entry name" value="Fumarylacetoacetase-like_C"/>
</dbReference>
<keyword evidence="14" id="KW-1185">Reference proteome</keyword>
<keyword evidence="9 10" id="KW-0585">Phenylalanine catabolism</keyword>
<keyword evidence="5 10" id="KW-0378">Hydrolase</keyword>
<proteinExistence type="inferred from homology"/>
<dbReference type="EC" id="3.7.1.2" evidence="3 10"/>
<dbReference type="SUPFAM" id="SSF56529">
    <property type="entry name" value="FAH"/>
    <property type="match status" value="1"/>
</dbReference>
<dbReference type="Gene3D" id="2.30.30.230">
    <property type="entry name" value="Fumarylacetoacetase, N-terminal domain"/>
    <property type="match status" value="1"/>
</dbReference>
<comment type="catalytic activity">
    <reaction evidence="10">
        <text>4-fumarylacetoacetate + H2O = acetoacetate + fumarate + H(+)</text>
        <dbReference type="Rhea" id="RHEA:10244"/>
        <dbReference type="ChEBI" id="CHEBI:13705"/>
        <dbReference type="ChEBI" id="CHEBI:15377"/>
        <dbReference type="ChEBI" id="CHEBI:15378"/>
        <dbReference type="ChEBI" id="CHEBI:18034"/>
        <dbReference type="ChEBI" id="CHEBI:29806"/>
        <dbReference type="EC" id="3.7.1.2"/>
    </reaction>
</comment>
<dbReference type="Pfam" id="PF01557">
    <property type="entry name" value="FAA_hydrolase"/>
    <property type="match status" value="1"/>
</dbReference>
<evidence type="ECO:0000259" key="11">
    <source>
        <dbReference type="Pfam" id="PF01557"/>
    </source>
</evidence>
<evidence type="ECO:0000256" key="9">
    <source>
        <dbReference type="ARBA" id="ARBA00023232"/>
    </source>
</evidence>
<reference evidence="13 14" key="1">
    <citation type="journal article" date="2025" name="Microbiol. Resour. Announc.">
        <title>Draft genome sequences for Neonectria magnoliae and Neonectria punicea, canker pathogens of Liriodendron tulipifera and Acer saccharum in West Virginia.</title>
        <authorList>
            <person name="Petronek H.M."/>
            <person name="Kasson M.T."/>
            <person name="Metheny A.M."/>
            <person name="Stauder C.M."/>
            <person name="Lovett B."/>
            <person name="Lynch S.C."/>
            <person name="Garnas J.R."/>
            <person name="Kasson L.R."/>
            <person name="Stajich J.E."/>
        </authorList>
    </citation>
    <scope>NUCLEOTIDE SEQUENCE [LARGE SCALE GENOMIC DNA]</scope>
    <source>
        <strain evidence="13 14">NRRL 64653</strain>
    </source>
</reference>
<dbReference type="InterPro" id="IPR015377">
    <property type="entry name" value="Fumarylacetoacetase_N"/>
</dbReference>
<evidence type="ECO:0000256" key="3">
    <source>
        <dbReference type="ARBA" id="ARBA00012094"/>
    </source>
</evidence>
<dbReference type="InterPro" id="IPR036663">
    <property type="entry name" value="Fumarylacetoacetase_C_sf"/>
</dbReference>
<dbReference type="EMBL" id="JAZAVJ010000143">
    <property type="protein sequence ID" value="KAK7409679.1"/>
    <property type="molecule type" value="Genomic_DNA"/>
</dbReference>
<name>A0ABR1GW65_9HYPO</name>
<keyword evidence="7 10" id="KW-0460">Magnesium</keyword>
<dbReference type="Pfam" id="PF09298">
    <property type="entry name" value="FAA_hydrolase_N"/>
    <property type="match status" value="1"/>
</dbReference>
<dbReference type="Gene3D" id="3.90.850.10">
    <property type="entry name" value="Fumarylacetoacetase-like, C-terminal domain"/>
    <property type="match status" value="1"/>
</dbReference>
<evidence type="ECO:0000256" key="7">
    <source>
        <dbReference type="ARBA" id="ARBA00022842"/>
    </source>
</evidence>
<feature type="domain" description="Fumarylacetoacetase-like C-terminal" evidence="11">
    <location>
        <begin position="106"/>
        <end position="378"/>
    </location>
</feature>
<evidence type="ECO:0000313" key="13">
    <source>
        <dbReference type="EMBL" id="KAK7409679.1"/>
    </source>
</evidence>
<comment type="pathway">
    <text evidence="1 10">Amino-acid degradation; L-phenylalanine degradation; acetoacetate and fumarate from L-phenylalanine: step 6/6.</text>
</comment>
<evidence type="ECO:0000256" key="4">
    <source>
        <dbReference type="ARBA" id="ARBA00022723"/>
    </source>
</evidence>
<comment type="caution">
    <text evidence="13">The sequence shown here is derived from an EMBL/GenBank/DDBJ whole genome shotgun (WGS) entry which is preliminary data.</text>
</comment>
<evidence type="ECO:0000256" key="2">
    <source>
        <dbReference type="ARBA" id="ARBA00010211"/>
    </source>
</evidence>
<evidence type="ECO:0000256" key="8">
    <source>
        <dbReference type="ARBA" id="ARBA00022878"/>
    </source>
</evidence>
<sequence length="393" mass="42519">MSYPEHFSLNNIPYGIASTQDHPAAVATRLYNLVFFLSDLSLDSPDDVKSTFTQTTLNALSTVNKGELGKLRVAIQRVLGDEKNVSKHGVPVQEVTMHLPIEVKGFTDFSCSTQHLLNAGEAVMGVRNLPPASLHFPIGYTGRSSSIVVSGTPITRPFGQYCDGEEIGLGPSRAVDYELEMGAIIGNPSTFGDRVSVNDADEHIFGLVIVNDWSARDIQGFEMPPLGPLNGKSFGTSISPWVVTLEALEPFATEPPAKQIPVTEYLRDEKAKSSYNISLKAEVLSEGSATAVCRAKLQWMYWTFRELVAQQTVNGCNINVGDLLATGTISGAGEDEHGCLLEMSKGGKVEWELSTGKKRRYLEDDDGVRLTAYAGDGVGFGECTGFISAARPF</sequence>
<evidence type="ECO:0000256" key="1">
    <source>
        <dbReference type="ARBA" id="ARBA00004782"/>
    </source>
</evidence>
<evidence type="ECO:0000259" key="12">
    <source>
        <dbReference type="Pfam" id="PF09298"/>
    </source>
</evidence>
<keyword evidence="8 10" id="KW-0828">Tyrosine catabolism</keyword>
<dbReference type="SUPFAM" id="SSF63433">
    <property type="entry name" value="Fumarylacetoacetate hydrolase, FAH, N-terminal domain"/>
    <property type="match status" value="1"/>
</dbReference>
<dbReference type="Proteomes" id="UP001498476">
    <property type="component" value="Unassembled WGS sequence"/>
</dbReference>